<keyword evidence="2" id="KW-1185">Reference proteome</keyword>
<dbReference type="EMBL" id="AZNH01000135">
    <property type="protein sequence ID" value="KID81561.1"/>
    <property type="molecule type" value="Genomic_DNA"/>
</dbReference>
<comment type="caution">
    <text evidence="1">The sequence shown here is derived from an EMBL/GenBank/DDBJ whole genome shotgun (WGS) entry which is preliminary data.</text>
</comment>
<accession>A0A0B4GVR9</accession>
<gene>
    <name evidence="1" type="ORF">MGU_11083</name>
</gene>
<organism evidence="1 2">
    <name type="scientific">Metarhizium guizhouense (strain ARSEF 977)</name>
    <dbReference type="NCBI Taxonomy" id="1276136"/>
    <lineage>
        <taxon>Eukaryota</taxon>
        <taxon>Fungi</taxon>
        <taxon>Dikarya</taxon>
        <taxon>Ascomycota</taxon>
        <taxon>Pezizomycotina</taxon>
        <taxon>Sordariomycetes</taxon>
        <taxon>Hypocreomycetidae</taxon>
        <taxon>Hypocreales</taxon>
        <taxon>Clavicipitaceae</taxon>
        <taxon>Metarhizium</taxon>
    </lineage>
</organism>
<name>A0A0B4GVR9_METGA</name>
<dbReference type="SUPFAM" id="SSF89372">
    <property type="entry name" value="Fucose-specific lectin"/>
    <property type="match status" value="1"/>
</dbReference>
<evidence type="ECO:0000313" key="1">
    <source>
        <dbReference type="EMBL" id="KID81561.1"/>
    </source>
</evidence>
<dbReference type="OrthoDB" id="5426604at2759"/>
<evidence type="ECO:0000313" key="2">
    <source>
        <dbReference type="Proteomes" id="UP000031192"/>
    </source>
</evidence>
<dbReference type="AlphaFoldDB" id="A0A0B4GVR9"/>
<protein>
    <submittedName>
        <fullName evidence="1">Serine proteinase</fullName>
    </submittedName>
</protein>
<proteinExistence type="predicted"/>
<sequence>MPGFASIINTGQGVPNDKAIQVYFTTGFSDVGVALRDKTTSSDNPEIVQSSDADPTGILVFSTQLTSTMFMYFNAVFAFTKQLDPKSPKIDVSLVSPVYRPVASTESTNTTIASCSSNQQTWVYYLSGADQDSLRIIQSQIGKQVNTRLQVNNVRVGSSLAAYFDPQAGLPFVIYQYMVDGSDDVRQFYEYSVQDESSTRITNTDDAAKLSSVAAVHANGVTYLYYMNNDSELRVITKLRGIWGSSIAVDGASNVNNSSQITAVSSGNANHVFYTDQNDAPVHLMLLY</sequence>
<dbReference type="Gene3D" id="2.120.10.70">
    <property type="entry name" value="Fucose-specific lectin"/>
    <property type="match status" value="1"/>
</dbReference>
<dbReference type="HOGENOM" id="CLU_065409_0_0_1"/>
<reference evidence="1 2" key="1">
    <citation type="journal article" date="2014" name="Proc. Natl. Acad. Sci. U.S.A.">
        <title>Trajectory and genomic determinants of fungal-pathogen speciation and host adaptation.</title>
        <authorList>
            <person name="Hu X."/>
            <person name="Xiao G."/>
            <person name="Zheng P."/>
            <person name="Shang Y."/>
            <person name="Su Y."/>
            <person name="Zhang X."/>
            <person name="Liu X."/>
            <person name="Zhan S."/>
            <person name="St Leger R.J."/>
            <person name="Wang C."/>
        </authorList>
    </citation>
    <scope>NUCLEOTIDE SEQUENCE [LARGE SCALE GENOMIC DNA]</scope>
    <source>
        <strain evidence="1 2">ARSEF 977</strain>
    </source>
</reference>
<dbReference type="Proteomes" id="UP000031192">
    <property type="component" value="Unassembled WGS sequence"/>
</dbReference>